<dbReference type="EMBL" id="SOCP01000003">
    <property type="protein sequence ID" value="TDV55129.1"/>
    <property type="molecule type" value="Genomic_DNA"/>
</dbReference>
<dbReference type="Proteomes" id="UP000294927">
    <property type="component" value="Unassembled WGS sequence"/>
</dbReference>
<dbReference type="InterPro" id="IPR010982">
    <property type="entry name" value="Lambda_DNA-bd_dom_sf"/>
</dbReference>
<feature type="domain" description="HTH cro/C1-type" evidence="1">
    <location>
        <begin position="21"/>
        <end position="77"/>
    </location>
</feature>
<dbReference type="SMART" id="SM00530">
    <property type="entry name" value="HTH_XRE"/>
    <property type="match status" value="1"/>
</dbReference>
<protein>
    <recommendedName>
        <fullName evidence="1">HTH cro/C1-type domain-containing protein</fullName>
    </recommendedName>
</protein>
<dbReference type="RefSeq" id="WP_133902231.1">
    <property type="nucleotide sequence ID" value="NZ_SOCP01000003.1"/>
</dbReference>
<dbReference type="SUPFAM" id="SSF47413">
    <property type="entry name" value="lambda repressor-like DNA-binding domains"/>
    <property type="match status" value="1"/>
</dbReference>
<dbReference type="PROSITE" id="PS50943">
    <property type="entry name" value="HTH_CROC1"/>
    <property type="match status" value="1"/>
</dbReference>
<name>A0A4R7VZY6_9PSEU</name>
<keyword evidence="3" id="KW-1185">Reference proteome</keyword>
<proteinExistence type="predicted"/>
<dbReference type="AlphaFoldDB" id="A0A4R7VZY6"/>
<evidence type="ECO:0000259" key="1">
    <source>
        <dbReference type="PROSITE" id="PS50943"/>
    </source>
</evidence>
<organism evidence="2 3">
    <name type="scientific">Actinophytocola oryzae</name>
    <dbReference type="NCBI Taxonomy" id="502181"/>
    <lineage>
        <taxon>Bacteria</taxon>
        <taxon>Bacillati</taxon>
        <taxon>Actinomycetota</taxon>
        <taxon>Actinomycetes</taxon>
        <taxon>Pseudonocardiales</taxon>
        <taxon>Pseudonocardiaceae</taxon>
    </lineage>
</organism>
<evidence type="ECO:0000313" key="3">
    <source>
        <dbReference type="Proteomes" id="UP000294927"/>
    </source>
</evidence>
<evidence type="ECO:0000313" key="2">
    <source>
        <dbReference type="EMBL" id="TDV55129.1"/>
    </source>
</evidence>
<reference evidence="2 3" key="1">
    <citation type="submission" date="2019-03" db="EMBL/GenBank/DDBJ databases">
        <title>Genomic Encyclopedia of Archaeal and Bacterial Type Strains, Phase II (KMG-II): from individual species to whole genera.</title>
        <authorList>
            <person name="Goeker M."/>
        </authorList>
    </citation>
    <scope>NUCLEOTIDE SEQUENCE [LARGE SCALE GENOMIC DNA]</scope>
    <source>
        <strain evidence="2 3">DSM 45499</strain>
    </source>
</reference>
<dbReference type="Gene3D" id="1.10.260.40">
    <property type="entry name" value="lambda repressor-like DNA-binding domains"/>
    <property type="match status" value="1"/>
</dbReference>
<gene>
    <name evidence="2" type="ORF">CLV71_103370</name>
</gene>
<accession>A0A4R7VZY6</accession>
<dbReference type="OrthoDB" id="3689729at2"/>
<dbReference type="CDD" id="cd00093">
    <property type="entry name" value="HTH_XRE"/>
    <property type="match status" value="1"/>
</dbReference>
<dbReference type="InterPro" id="IPR001387">
    <property type="entry name" value="Cro/C1-type_HTH"/>
</dbReference>
<sequence length="162" mass="18062">MGSEPNESGDRLLTKIIGQELRAVRESRELSRTDLVDLLPSGITDRTLLSYEHGARTLSVPRFIEICKGLGVAATEILEHALEKARDLRALSIKVDLKAIQRDVRGELEPVRRWVRNRLRDEPDTSVVLLPPVTIREMAAAFGLSHTALATYLVEFAPGDPR</sequence>
<comment type="caution">
    <text evidence="2">The sequence shown here is derived from an EMBL/GenBank/DDBJ whole genome shotgun (WGS) entry which is preliminary data.</text>
</comment>
<dbReference type="GO" id="GO:0003677">
    <property type="term" value="F:DNA binding"/>
    <property type="evidence" value="ECO:0007669"/>
    <property type="project" value="InterPro"/>
</dbReference>